<dbReference type="PANTHER" id="PTHR30011:SF16">
    <property type="entry name" value="C2H2 FINGER DOMAIN TRANSCRIPTION FACTOR (EUROFUNG)-RELATED"/>
    <property type="match status" value="1"/>
</dbReference>
<feature type="binding site" evidence="6">
    <location>
        <position position="144"/>
    </location>
    <ligand>
        <name>FMN</name>
        <dbReference type="ChEBI" id="CHEBI:58210"/>
    </ligand>
</feature>
<evidence type="ECO:0000313" key="9">
    <source>
        <dbReference type="Proteomes" id="UP000600101"/>
    </source>
</evidence>
<keyword evidence="3" id="KW-0560">Oxidoreductase</keyword>
<keyword evidence="9" id="KW-1185">Reference proteome</keyword>
<keyword evidence="4" id="KW-0503">Monooxygenase</keyword>
<dbReference type="InterPro" id="IPR016215">
    <property type="entry name" value="NTA_MOA"/>
</dbReference>
<evidence type="ECO:0000256" key="6">
    <source>
        <dbReference type="PIRSR" id="PIRSR000337-1"/>
    </source>
</evidence>
<dbReference type="GO" id="GO:0016705">
    <property type="term" value="F:oxidoreductase activity, acting on paired donors, with incorporation or reduction of molecular oxygen"/>
    <property type="evidence" value="ECO:0007669"/>
    <property type="project" value="InterPro"/>
</dbReference>
<feature type="binding site" evidence="6">
    <location>
        <position position="58"/>
    </location>
    <ligand>
        <name>FMN</name>
        <dbReference type="ChEBI" id="CHEBI:58210"/>
    </ligand>
</feature>
<dbReference type="NCBIfam" id="TIGR03860">
    <property type="entry name" value="FMN_nitrolo"/>
    <property type="match status" value="1"/>
</dbReference>
<accession>A0A9X0QYU7</accession>
<evidence type="ECO:0000256" key="5">
    <source>
        <dbReference type="ARBA" id="ARBA00033748"/>
    </source>
</evidence>
<dbReference type="PANTHER" id="PTHR30011">
    <property type="entry name" value="ALKANESULFONATE MONOOXYGENASE-RELATED"/>
    <property type="match status" value="1"/>
</dbReference>
<evidence type="ECO:0000256" key="3">
    <source>
        <dbReference type="ARBA" id="ARBA00023002"/>
    </source>
</evidence>
<dbReference type="Proteomes" id="UP000600101">
    <property type="component" value="Unassembled WGS sequence"/>
</dbReference>
<dbReference type="CDD" id="cd01095">
    <property type="entry name" value="Nitrilotriacetate_monoxgenase"/>
    <property type="match status" value="1"/>
</dbReference>
<dbReference type="GO" id="GO:0004497">
    <property type="term" value="F:monooxygenase activity"/>
    <property type="evidence" value="ECO:0007669"/>
    <property type="project" value="UniProtKB-KW"/>
</dbReference>
<evidence type="ECO:0000256" key="1">
    <source>
        <dbReference type="ARBA" id="ARBA00022630"/>
    </source>
</evidence>
<gene>
    <name evidence="8" type="ORF">H7965_09650</name>
</gene>
<keyword evidence="1 6" id="KW-0285">Flavoprotein</keyword>
<evidence type="ECO:0000256" key="4">
    <source>
        <dbReference type="ARBA" id="ARBA00023033"/>
    </source>
</evidence>
<dbReference type="SUPFAM" id="SSF51679">
    <property type="entry name" value="Bacterial luciferase-like"/>
    <property type="match status" value="1"/>
</dbReference>
<dbReference type="InterPro" id="IPR051260">
    <property type="entry name" value="Diverse_substr_monoxygenases"/>
</dbReference>
<evidence type="ECO:0000256" key="2">
    <source>
        <dbReference type="ARBA" id="ARBA00022643"/>
    </source>
</evidence>
<protein>
    <submittedName>
        <fullName evidence="8">LLM class flavin-dependent oxidoreductase</fullName>
    </submittedName>
</protein>
<keyword evidence="2 6" id="KW-0288">FMN</keyword>
<proteinExistence type="inferred from homology"/>
<reference evidence="8" key="1">
    <citation type="submission" date="2020-08" db="EMBL/GenBank/DDBJ databases">
        <authorList>
            <person name="Hu Y."/>
            <person name="Nguyen S.V."/>
            <person name="Li F."/>
            <person name="Fanning S."/>
        </authorList>
    </citation>
    <scope>NUCLEOTIDE SEQUENCE</scope>
    <source>
        <strain evidence="8">SYSU D8009</strain>
    </source>
</reference>
<feature type="binding site" evidence="6">
    <location>
        <position position="95"/>
    </location>
    <ligand>
        <name>FMN</name>
        <dbReference type="ChEBI" id="CHEBI:58210"/>
    </ligand>
</feature>
<dbReference type="PIRSF" id="PIRSF000337">
    <property type="entry name" value="NTA_MOA"/>
    <property type="match status" value="1"/>
</dbReference>
<dbReference type="RefSeq" id="WP_186770361.1">
    <property type="nucleotide sequence ID" value="NZ_JACOMF010000008.1"/>
</dbReference>
<dbReference type="Pfam" id="PF00296">
    <property type="entry name" value="Bac_luciferase"/>
    <property type="match status" value="1"/>
</dbReference>
<feature type="binding site" evidence="6">
    <location>
        <position position="219"/>
    </location>
    <ligand>
        <name>FMN</name>
        <dbReference type="ChEBI" id="CHEBI:58210"/>
    </ligand>
</feature>
<comment type="caution">
    <text evidence="8">The sequence shown here is derived from an EMBL/GenBank/DDBJ whole genome shotgun (WGS) entry which is preliminary data.</text>
</comment>
<dbReference type="InterPro" id="IPR036661">
    <property type="entry name" value="Luciferase-like_sf"/>
</dbReference>
<evidence type="ECO:0000313" key="8">
    <source>
        <dbReference type="EMBL" id="MBC4015592.1"/>
    </source>
</evidence>
<feature type="binding site" evidence="6">
    <location>
        <position position="218"/>
    </location>
    <ligand>
        <name>FMN</name>
        <dbReference type="ChEBI" id="CHEBI:58210"/>
    </ligand>
</feature>
<dbReference type="AlphaFoldDB" id="A0A9X0QYU7"/>
<feature type="binding site" evidence="6">
    <location>
        <position position="148"/>
    </location>
    <ligand>
        <name>FMN</name>
        <dbReference type="ChEBI" id="CHEBI:58210"/>
    </ligand>
</feature>
<organism evidence="8 9">
    <name type="scientific">Siccirubricoccus deserti</name>
    <dbReference type="NCBI Taxonomy" id="2013562"/>
    <lineage>
        <taxon>Bacteria</taxon>
        <taxon>Pseudomonadati</taxon>
        <taxon>Pseudomonadota</taxon>
        <taxon>Alphaproteobacteria</taxon>
        <taxon>Acetobacterales</taxon>
        <taxon>Roseomonadaceae</taxon>
        <taxon>Siccirubricoccus</taxon>
    </lineage>
</organism>
<dbReference type="EMBL" id="JACOMF010000008">
    <property type="protein sequence ID" value="MBC4015592.1"/>
    <property type="molecule type" value="Genomic_DNA"/>
</dbReference>
<feature type="domain" description="Luciferase-like" evidence="7">
    <location>
        <begin position="21"/>
        <end position="379"/>
    </location>
</feature>
<comment type="similarity">
    <text evidence="5">Belongs to the NtaA/SnaA/DszA monooxygenase family.</text>
</comment>
<evidence type="ECO:0000259" key="7">
    <source>
        <dbReference type="Pfam" id="PF00296"/>
    </source>
</evidence>
<dbReference type="InterPro" id="IPR011251">
    <property type="entry name" value="Luciferase-like_dom"/>
</dbReference>
<name>A0A9X0QYU7_9PROT</name>
<dbReference type="Gene3D" id="3.20.20.30">
    <property type="entry name" value="Luciferase-like domain"/>
    <property type="match status" value="1"/>
</dbReference>
<sequence length="438" mass="48126">MPEYPRQIHLGVFVLGTGNHIAGWRYPGAAQSFEDLSVVQEIARIAERGKFDLIFLGDNLASEPGMHPSFAARFEPLTMLAALAATTTHVGLGATASTTYAEPYNVARMFASLDHLSGGRAAWNAVTSSGGKAAENFGRIHPEHDARYEVAEEFVDVVRGLWDCWDDGAVVRNHATGQYIDPAKVRPLNHEGRFFKVKGPLPTSRTPQGQPIILQAGSSEPGLNLAARTADVVFAVVQDLEEAKQGYVALKSRMPRFGREPWEIAVLPGVMPVVGRTEAEARATLNTLQSFVNPANARAMLSSRMGMDVAGLPLDELVPKDFPLPDTSHGFAKAMLAKAWRERMTWRDMLNLAGAARGHWVICGTPVQIADTLQEWFEAHACDGFNILPPYFPGGFDDFVDLVVPILQERGLYRADYTGTTLREHLGLERPRSRLFHD</sequence>